<feature type="compositionally biased region" description="Acidic residues" evidence="1">
    <location>
        <begin position="301"/>
        <end position="311"/>
    </location>
</feature>
<organism evidence="3 4">
    <name type="scientific">Exophiala mesophila</name>
    <name type="common">Black yeast-like fungus</name>
    <dbReference type="NCBI Taxonomy" id="212818"/>
    <lineage>
        <taxon>Eukaryota</taxon>
        <taxon>Fungi</taxon>
        <taxon>Dikarya</taxon>
        <taxon>Ascomycota</taxon>
        <taxon>Pezizomycotina</taxon>
        <taxon>Eurotiomycetes</taxon>
        <taxon>Chaetothyriomycetidae</taxon>
        <taxon>Chaetothyriales</taxon>
        <taxon>Herpotrichiellaceae</taxon>
        <taxon>Exophiala</taxon>
    </lineage>
</organism>
<feature type="domain" description="BTB" evidence="2">
    <location>
        <begin position="19"/>
        <end position="87"/>
    </location>
</feature>
<evidence type="ECO:0000313" key="4">
    <source>
        <dbReference type="Proteomes" id="UP000288859"/>
    </source>
</evidence>
<reference evidence="3 4" key="1">
    <citation type="submission" date="2017-03" db="EMBL/GenBank/DDBJ databases">
        <title>Genomes of endolithic fungi from Antarctica.</title>
        <authorList>
            <person name="Coleine C."/>
            <person name="Masonjones S."/>
            <person name="Stajich J.E."/>
        </authorList>
    </citation>
    <scope>NUCLEOTIDE SEQUENCE [LARGE SCALE GENOMIC DNA]</scope>
    <source>
        <strain evidence="3 4">CCFEE 6314</strain>
    </source>
</reference>
<gene>
    <name evidence="3" type="ORF">B0A52_01842</name>
</gene>
<comment type="caution">
    <text evidence="3">The sequence shown here is derived from an EMBL/GenBank/DDBJ whole genome shotgun (WGS) entry which is preliminary data.</text>
</comment>
<name>A0A438NG75_EXOME</name>
<dbReference type="PANTHER" id="PTHR47843:SF5">
    <property type="entry name" value="BTB_POZ DOMAIN PROTEIN"/>
    <property type="match status" value="1"/>
</dbReference>
<dbReference type="CDD" id="cd18186">
    <property type="entry name" value="BTB_POZ_ZBTB_KLHL-like"/>
    <property type="match status" value="1"/>
</dbReference>
<dbReference type="InterPro" id="IPR011333">
    <property type="entry name" value="SKP1/BTB/POZ_sf"/>
</dbReference>
<feature type="region of interest" description="Disordered" evidence="1">
    <location>
        <begin position="100"/>
        <end position="120"/>
    </location>
</feature>
<dbReference type="PROSITE" id="PS50097">
    <property type="entry name" value="BTB"/>
    <property type="match status" value="1"/>
</dbReference>
<dbReference type="Proteomes" id="UP000288859">
    <property type="component" value="Unassembled WGS sequence"/>
</dbReference>
<dbReference type="Pfam" id="PF00651">
    <property type="entry name" value="BTB"/>
    <property type="match status" value="1"/>
</dbReference>
<evidence type="ECO:0000313" key="3">
    <source>
        <dbReference type="EMBL" id="RVX74715.1"/>
    </source>
</evidence>
<dbReference type="AlphaFoldDB" id="A0A438NG75"/>
<evidence type="ECO:0000256" key="1">
    <source>
        <dbReference type="SAM" id="MobiDB-lite"/>
    </source>
</evidence>
<dbReference type="OrthoDB" id="6359816at2759"/>
<dbReference type="VEuPathDB" id="FungiDB:PV10_07080"/>
<feature type="compositionally biased region" description="Basic and acidic residues" evidence="1">
    <location>
        <begin position="102"/>
        <end position="113"/>
    </location>
</feature>
<feature type="compositionally biased region" description="Basic and acidic residues" evidence="1">
    <location>
        <begin position="254"/>
        <end position="267"/>
    </location>
</feature>
<evidence type="ECO:0000259" key="2">
    <source>
        <dbReference type="PROSITE" id="PS50097"/>
    </source>
</evidence>
<dbReference type="Gene3D" id="3.30.710.10">
    <property type="entry name" value="Potassium Channel Kv1.1, Chain A"/>
    <property type="match status" value="1"/>
</dbReference>
<feature type="region of interest" description="Disordered" evidence="1">
    <location>
        <begin position="247"/>
        <end position="342"/>
    </location>
</feature>
<accession>A0A438NG75</accession>
<dbReference type="PANTHER" id="PTHR47843">
    <property type="entry name" value="BTB DOMAIN-CONTAINING PROTEIN-RELATED"/>
    <property type="match status" value="1"/>
</dbReference>
<feature type="compositionally biased region" description="Acidic residues" evidence="1">
    <location>
        <begin position="332"/>
        <end position="342"/>
    </location>
</feature>
<dbReference type="EMBL" id="NAJM01000004">
    <property type="protein sequence ID" value="RVX74715.1"/>
    <property type="molecule type" value="Genomic_DNA"/>
</dbReference>
<proteinExistence type="predicted"/>
<feature type="compositionally biased region" description="Acidic residues" evidence="1">
    <location>
        <begin position="268"/>
        <end position="293"/>
    </location>
</feature>
<protein>
    <recommendedName>
        <fullName evidence="2">BTB domain-containing protein</fullName>
    </recommendedName>
</protein>
<sequence length="342" mass="39017">MLGARSAQVLNFLETGKYSDFTIICRGGYEFKVHRIVVCAGPKVLDVACSGRFKEAAEGKIEFPEVEPEIMALMLEYLYTCDYDERKILHSNITNNSITFEADPRHGDERSDTSDTSSDESEATLSLALIGHPELETIRINTSVYQLSDMLDFEALTYLAAHRITSRVTRLLEDESDVAPKLLRYILKVISPHDQGMRPVIIQLYFDHFRFVESQVSLKSVLCEEELVRWELSASLMRREEQQLAEMKQRRKLERAQRATDPNKSEDSDGSDDSEDADDSDASDDSNNSEDSDDSNRSDDPEMPDWPEWPDDPIRNFGFDVDDSYGLYDPYGPDDSDAWEDM</sequence>
<dbReference type="InterPro" id="IPR000210">
    <property type="entry name" value="BTB/POZ_dom"/>
</dbReference>
<dbReference type="SUPFAM" id="SSF54695">
    <property type="entry name" value="POZ domain"/>
    <property type="match status" value="1"/>
</dbReference>